<comment type="caution">
    <text evidence="1">The sequence shown here is derived from an EMBL/GenBank/DDBJ whole genome shotgun (WGS) entry which is preliminary data.</text>
</comment>
<keyword evidence="2" id="KW-1185">Reference proteome</keyword>
<accession>A0ABW5M7Q7</accession>
<evidence type="ECO:0000313" key="1">
    <source>
        <dbReference type="EMBL" id="MFD2572233.1"/>
    </source>
</evidence>
<sequence>MTTHRFFSVFLSTLFIASEALGQSNKPPKDYLAVAGPIRFANTAYHLAWTAHLSATFYKQEYVAAGDKPERFKTMLLLDVVTSPLKLSDVVRAKVDELQRLKQQNLVVSYEVFEKDGEYLLDFLLSQNTPDGKQISIVERNVYRYKTVVTRSGQPAVLLFGVSTRAYDAEVTPFLTKLKADRSTLLRQVSQVSMPQIAIAK</sequence>
<reference evidence="2" key="1">
    <citation type="journal article" date="2019" name="Int. J. Syst. Evol. Microbiol.">
        <title>The Global Catalogue of Microorganisms (GCM) 10K type strain sequencing project: providing services to taxonomists for standard genome sequencing and annotation.</title>
        <authorList>
            <consortium name="The Broad Institute Genomics Platform"/>
            <consortium name="The Broad Institute Genome Sequencing Center for Infectious Disease"/>
            <person name="Wu L."/>
            <person name="Ma J."/>
        </authorList>
    </citation>
    <scope>NUCLEOTIDE SEQUENCE [LARGE SCALE GENOMIC DNA]</scope>
    <source>
        <strain evidence="2">KCTC 42805</strain>
    </source>
</reference>
<protein>
    <recommendedName>
        <fullName evidence="3">DUF4252 domain-containing protein</fullName>
    </recommendedName>
</protein>
<dbReference type="RefSeq" id="WP_381524428.1">
    <property type="nucleotide sequence ID" value="NZ_JBHULN010000009.1"/>
</dbReference>
<gene>
    <name evidence="1" type="ORF">ACFSUS_16445</name>
</gene>
<evidence type="ECO:0000313" key="2">
    <source>
        <dbReference type="Proteomes" id="UP001597469"/>
    </source>
</evidence>
<organism evidence="1 2">
    <name type="scientific">Spirosoma soli</name>
    <dbReference type="NCBI Taxonomy" id="1770529"/>
    <lineage>
        <taxon>Bacteria</taxon>
        <taxon>Pseudomonadati</taxon>
        <taxon>Bacteroidota</taxon>
        <taxon>Cytophagia</taxon>
        <taxon>Cytophagales</taxon>
        <taxon>Cytophagaceae</taxon>
        <taxon>Spirosoma</taxon>
    </lineage>
</organism>
<dbReference type="Proteomes" id="UP001597469">
    <property type="component" value="Unassembled WGS sequence"/>
</dbReference>
<dbReference type="EMBL" id="JBHULN010000009">
    <property type="protein sequence ID" value="MFD2572233.1"/>
    <property type="molecule type" value="Genomic_DNA"/>
</dbReference>
<evidence type="ECO:0008006" key="3">
    <source>
        <dbReference type="Google" id="ProtNLM"/>
    </source>
</evidence>
<proteinExistence type="predicted"/>
<name>A0ABW5M7Q7_9BACT</name>